<protein>
    <submittedName>
        <fullName evidence="1">Uncharacterized protein</fullName>
    </submittedName>
</protein>
<dbReference type="Proteomes" id="UP001374535">
    <property type="component" value="Chromosome 2"/>
</dbReference>
<gene>
    <name evidence="1" type="ORF">V8G54_005746</name>
</gene>
<evidence type="ECO:0000313" key="2">
    <source>
        <dbReference type="Proteomes" id="UP001374535"/>
    </source>
</evidence>
<dbReference type="AlphaFoldDB" id="A0AAQ3S7D5"/>
<dbReference type="EMBL" id="CP144699">
    <property type="protein sequence ID" value="WVZ18424.1"/>
    <property type="molecule type" value="Genomic_DNA"/>
</dbReference>
<name>A0AAQ3S7D5_VIGMU</name>
<accession>A0AAQ3S7D5</accession>
<reference evidence="1 2" key="1">
    <citation type="journal article" date="2023" name="Life. Sci Alliance">
        <title>Evolutionary insights into 3D genome organization and epigenetic landscape of Vigna mungo.</title>
        <authorList>
            <person name="Junaid A."/>
            <person name="Singh B."/>
            <person name="Bhatia S."/>
        </authorList>
    </citation>
    <scope>NUCLEOTIDE SEQUENCE [LARGE SCALE GENOMIC DNA]</scope>
    <source>
        <strain evidence="1">Urdbean</strain>
    </source>
</reference>
<proteinExistence type="predicted"/>
<keyword evidence="2" id="KW-1185">Reference proteome</keyword>
<evidence type="ECO:0000313" key="1">
    <source>
        <dbReference type="EMBL" id="WVZ18424.1"/>
    </source>
</evidence>
<organism evidence="1 2">
    <name type="scientific">Vigna mungo</name>
    <name type="common">Black gram</name>
    <name type="synonym">Phaseolus mungo</name>
    <dbReference type="NCBI Taxonomy" id="3915"/>
    <lineage>
        <taxon>Eukaryota</taxon>
        <taxon>Viridiplantae</taxon>
        <taxon>Streptophyta</taxon>
        <taxon>Embryophyta</taxon>
        <taxon>Tracheophyta</taxon>
        <taxon>Spermatophyta</taxon>
        <taxon>Magnoliopsida</taxon>
        <taxon>eudicotyledons</taxon>
        <taxon>Gunneridae</taxon>
        <taxon>Pentapetalae</taxon>
        <taxon>rosids</taxon>
        <taxon>fabids</taxon>
        <taxon>Fabales</taxon>
        <taxon>Fabaceae</taxon>
        <taxon>Papilionoideae</taxon>
        <taxon>50 kb inversion clade</taxon>
        <taxon>NPAAA clade</taxon>
        <taxon>indigoferoid/millettioid clade</taxon>
        <taxon>Phaseoleae</taxon>
        <taxon>Vigna</taxon>
    </lineage>
</organism>
<sequence length="119" mass="14148">MAEGVQHRCPYFSAMEKVFISCTLYHYSLKFKLLFLGIFSFPNQYFIIKHVLNTFIWRKCLVGVTVKTLDLYLILTVKVNNFHLKNSLLEFVQIYHMLQFTLLKYSPVLEFTMSRSSFD</sequence>